<protein>
    <submittedName>
        <fullName evidence="1">Sulfur carrier protein ThiS</fullName>
    </submittedName>
</protein>
<sequence>MNIELNGEPRSTSARTIGELLVELAGDGSVDGMAVAVDGHVVPRSQWDTELTSGARVDVLTAVQGG</sequence>
<dbReference type="Pfam" id="PF02597">
    <property type="entry name" value="ThiS"/>
    <property type="match status" value="1"/>
</dbReference>
<dbReference type="Gene3D" id="3.10.20.30">
    <property type="match status" value="1"/>
</dbReference>
<dbReference type="InterPro" id="IPR016155">
    <property type="entry name" value="Mopterin_synth/thiamin_S_b"/>
</dbReference>
<dbReference type="KEGG" id="cik:H0194_01660"/>
<dbReference type="EMBL" id="CP059404">
    <property type="protein sequence ID" value="QNE90438.1"/>
    <property type="molecule type" value="Genomic_DNA"/>
</dbReference>
<dbReference type="PANTHER" id="PTHR34472:SF1">
    <property type="entry name" value="SULFUR CARRIER PROTEIN THIS"/>
    <property type="match status" value="1"/>
</dbReference>
<accession>A0A7G7CS72</accession>
<dbReference type="InterPro" id="IPR010035">
    <property type="entry name" value="Thi_S"/>
</dbReference>
<keyword evidence="2" id="KW-1185">Reference proteome</keyword>
<evidence type="ECO:0000313" key="1">
    <source>
        <dbReference type="EMBL" id="QNE90438.1"/>
    </source>
</evidence>
<dbReference type="PANTHER" id="PTHR34472">
    <property type="entry name" value="SULFUR CARRIER PROTEIN THIS"/>
    <property type="match status" value="1"/>
</dbReference>
<gene>
    <name evidence="1" type="primary">thiS</name>
    <name evidence="1" type="ORF">H0194_01660</name>
</gene>
<evidence type="ECO:0000313" key="2">
    <source>
        <dbReference type="Proteomes" id="UP000515743"/>
    </source>
</evidence>
<dbReference type="CDD" id="cd00565">
    <property type="entry name" value="Ubl_ThiS"/>
    <property type="match status" value="1"/>
</dbReference>
<organism evidence="1 2">
    <name type="scientific">Corynebacterium incognita</name>
    <dbReference type="NCBI Taxonomy" id="2754725"/>
    <lineage>
        <taxon>Bacteria</taxon>
        <taxon>Bacillati</taxon>
        <taxon>Actinomycetota</taxon>
        <taxon>Actinomycetes</taxon>
        <taxon>Mycobacteriales</taxon>
        <taxon>Corynebacteriaceae</taxon>
        <taxon>Corynebacterium</taxon>
    </lineage>
</organism>
<dbReference type="InterPro" id="IPR003749">
    <property type="entry name" value="ThiS/MoaD-like"/>
</dbReference>
<proteinExistence type="predicted"/>
<dbReference type="Proteomes" id="UP000515743">
    <property type="component" value="Chromosome"/>
</dbReference>
<dbReference type="InterPro" id="IPR012675">
    <property type="entry name" value="Beta-grasp_dom_sf"/>
</dbReference>
<dbReference type="SUPFAM" id="SSF54285">
    <property type="entry name" value="MoaD/ThiS"/>
    <property type="match status" value="1"/>
</dbReference>
<name>A0A7G7CS72_9CORY</name>
<dbReference type="AlphaFoldDB" id="A0A7G7CS72"/>
<reference evidence="1 2" key="1">
    <citation type="submission" date="2020-07" db="EMBL/GenBank/DDBJ databases">
        <title>Complete genome and description of Corynebacterium incognita strain Marseille-Q3630 sp. nov.</title>
        <authorList>
            <person name="Boxberger M."/>
        </authorList>
    </citation>
    <scope>NUCLEOTIDE SEQUENCE [LARGE SCALE GENOMIC DNA]</scope>
    <source>
        <strain evidence="1 2">Marseille-Q3630</strain>
    </source>
</reference>
<dbReference type="NCBIfam" id="TIGR01683">
    <property type="entry name" value="thiS"/>
    <property type="match status" value="1"/>
</dbReference>